<protein>
    <recommendedName>
        <fullName evidence="9">Probable methionine--tRNA ligase, mitochondrial</fullName>
        <ecNumber evidence="2">6.1.1.10</ecNumber>
    </recommendedName>
</protein>
<dbReference type="PANTHER" id="PTHR43326:SF1">
    <property type="entry name" value="METHIONINE--TRNA LIGASE, MITOCHONDRIAL"/>
    <property type="match status" value="1"/>
</dbReference>
<evidence type="ECO:0000256" key="6">
    <source>
        <dbReference type="ARBA" id="ARBA00022917"/>
    </source>
</evidence>
<dbReference type="InterPro" id="IPR033911">
    <property type="entry name" value="MetRS_core"/>
</dbReference>
<dbReference type="SUPFAM" id="SSF52374">
    <property type="entry name" value="Nucleotidylyl transferase"/>
    <property type="match status" value="1"/>
</dbReference>
<feature type="domain" description="Methionyl/Leucyl tRNA synthetase" evidence="11">
    <location>
        <begin position="53"/>
        <end position="420"/>
    </location>
</feature>
<dbReference type="InterPro" id="IPR023457">
    <property type="entry name" value="Met-tRNA_synth_2"/>
</dbReference>
<evidence type="ECO:0000313" key="13">
    <source>
        <dbReference type="EMBL" id="KIV78489.1"/>
    </source>
</evidence>
<dbReference type="Proteomes" id="UP000053599">
    <property type="component" value="Unassembled WGS sequence"/>
</dbReference>
<keyword evidence="7 10" id="KW-0030">Aminoacyl-tRNA synthetase</keyword>
<evidence type="ECO:0000313" key="14">
    <source>
        <dbReference type="Proteomes" id="UP000053599"/>
    </source>
</evidence>
<dbReference type="InterPro" id="IPR041872">
    <property type="entry name" value="Anticodon_Met"/>
</dbReference>
<evidence type="ECO:0000256" key="5">
    <source>
        <dbReference type="ARBA" id="ARBA00022840"/>
    </source>
</evidence>
<dbReference type="EC" id="6.1.1.10" evidence="2"/>
<dbReference type="InterPro" id="IPR014758">
    <property type="entry name" value="Met-tRNA_synth"/>
</dbReference>
<comment type="similarity">
    <text evidence="1 10">Belongs to the class-I aminoacyl-tRNA synthetase family.</text>
</comment>
<comment type="catalytic activity">
    <reaction evidence="8">
        <text>tRNA(Met) + L-methionine + ATP = L-methionyl-tRNA(Met) + AMP + diphosphate</text>
        <dbReference type="Rhea" id="RHEA:13481"/>
        <dbReference type="Rhea" id="RHEA-COMP:9667"/>
        <dbReference type="Rhea" id="RHEA-COMP:9698"/>
        <dbReference type="ChEBI" id="CHEBI:30616"/>
        <dbReference type="ChEBI" id="CHEBI:33019"/>
        <dbReference type="ChEBI" id="CHEBI:57844"/>
        <dbReference type="ChEBI" id="CHEBI:78442"/>
        <dbReference type="ChEBI" id="CHEBI:78530"/>
        <dbReference type="ChEBI" id="CHEBI:456215"/>
        <dbReference type="EC" id="6.1.1.10"/>
    </reaction>
</comment>
<dbReference type="GO" id="GO:0006431">
    <property type="term" value="P:methionyl-tRNA aminoacylation"/>
    <property type="evidence" value="ECO:0007669"/>
    <property type="project" value="InterPro"/>
</dbReference>
<gene>
    <name evidence="13" type="ORF">PV11_10201</name>
</gene>
<dbReference type="OrthoDB" id="24670at2759"/>
<dbReference type="InterPro" id="IPR009080">
    <property type="entry name" value="tRNAsynth_Ia_anticodon-bd"/>
</dbReference>
<evidence type="ECO:0000256" key="3">
    <source>
        <dbReference type="ARBA" id="ARBA00022598"/>
    </source>
</evidence>
<sequence>MLALEHRARSFFLQCRASARYTLPRSCLVNRGTQQRTYIVKQEPGADDGRRHYYVTSPIFYVNSAPHVGHLYTLVLADVLKRWAILRGDLGAKLLTGTDEHGMKIQKAAQKANTDVKLFCDHHAQQFKSLCNAANITYDRFIRTTDEDHKSAVEHFWNELNHAGYIYEGKHEGWYCVSDETFYPETQVRRVLDPSTGDTKIVSIETGKEVEWTSEINYHFRLSAFRDQLLKHYTEGLSLIVPKQRMALVMNEIQNGLSDLSISRPTSRLSWGIRVPGDESQTIYVWLDALINYLTMTGYPLTDRNDPTSIWPPICQVIGKDIIRFHTIYWPAFLMAVGLPVTRRFLTHAHWTLNNEKMSKSAGNGVNPFLAIERYGVDTIRFYMAYNGGIVDDAMYENSRVAETYKHVLRDGLGNLLQRVFKSKQFNVKESVQVVANDQELAELLSQETLDGHSEQFQSLHKNIKLLAKQLSVVAERTEKAMREPNPRTAAHHIVELIRHTNKYFHNSALWGLIGTKDPKELRLAHYGVYMSAESIRIIAILLQPFMPEKMKTALDMIEVDDSKRTFNHAQLGADFTYGCLPPDPEPGRRKPAEQLFPVLLSDN</sequence>
<dbReference type="AlphaFoldDB" id="A0A0D1YCC7"/>
<keyword evidence="5 10" id="KW-0067">ATP-binding</keyword>
<dbReference type="Pfam" id="PF19303">
    <property type="entry name" value="Anticodon_3"/>
    <property type="match status" value="1"/>
</dbReference>
<reference evidence="13 14" key="1">
    <citation type="submission" date="2015-01" db="EMBL/GenBank/DDBJ databases">
        <title>The Genome Sequence of Exophiala sideris CBS121828.</title>
        <authorList>
            <consortium name="The Broad Institute Genomics Platform"/>
            <person name="Cuomo C."/>
            <person name="de Hoog S."/>
            <person name="Gorbushina A."/>
            <person name="Stielow B."/>
            <person name="Teixiera M."/>
            <person name="Abouelleil A."/>
            <person name="Chapman S.B."/>
            <person name="Priest M."/>
            <person name="Young S.K."/>
            <person name="Wortman J."/>
            <person name="Nusbaum C."/>
            <person name="Birren B."/>
        </authorList>
    </citation>
    <scope>NUCLEOTIDE SEQUENCE [LARGE SCALE GENOMIC DNA]</scope>
    <source>
        <strain evidence="13 14">CBS 121828</strain>
    </source>
</reference>
<dbReference type="FunFam" id="2.170.220.10:FF:000001">
    <property type="entry name" value="methionine--tRNA ligase, mitochondrial"/>
    <property type="match status" value="1"/>
</dbReference>
<evidence type="ECO:0000256" key="9">
    <source>
        <dbReference type="ARBA" id="ARBA00068817"/>
    </source>
</evidence>
<evidence type="ECO:0000256" key="10">
    <source>
        <dbReference type="RuleBase" id="RU363039"/>
    </source>
</evidence>
<keyword evidence="4 10" id="KW-0547">Nucleotide-binding</keyword>
<dbReference type="PANTHER" id="PTHR43326">
    <property type="entry name" value="METHIONYL-TRNA SYNTHETASE"/>
    <property type="match status" value="1"/>
</dbReference>
<dbReference type="GO" id="GO:0005739">
    <property type="term" value="C:mitochondrion"/>
    <property type="evidence" value="ECO:0007669"/>
    <property type="project" value="UniProtKB-ARBA"/>
</dbReference>
<name>A0A0D1YCC7_9EURO</name>
<keyword evidence="3 10" id="KW-0436">Ligase</keyword>
<dbReference type="InterPro" id="IPR014729">
    <property type="entry name" value="Rossmann-like_a/b/a_fold"/>
</dbReference>
<dbReference type="Gene3D" id="3.40.50.620">
    <property type="entry name" value="HUPs"/>
    <property type="match status" value="1"/>
</dbReference>
<accession>A0A0D1YCC7</accession>
<evidence type="ECO:0000259" key="11">
    <source>
        <dbReference type="Pfam" id="PF09334"/>
    </source>
</evidence>
<organism evidence="13 14">
    <name type="scientific">Exophiala sideris</name>
    <dbReference type="NCBI Taxonomy" id="1016849"/>
    <lineage>
        <taxon>Eukaryota</taxon>
        <taxon>Fungi</taxon>
        <taxon>Dikarya</taxon>
        <taxon>Ascomycota</taxon>
        <taxon>Pezizomycotina</taxon>
        <taxon>Eurotiomycetes</taxon>
        <taxon>Chaetothyriomycetidae</taxon>
        <taxon>Chaetothyriales</taxon>
        <taxon>Herpotrichiellaceae</taxon>
        <taxon>Exophiala</taxon>
    </lineage>
</organism>
<dbReference type="SUPFAM" id="SSF47323">
    <property type="entry name" value="Anticodon-binding domain of a subclass of class I aminoacyl-tRNA synthetases"/>
    <property type="match status" value="1"/>
</dbReference>
<proteinExistence type="inferred from homology"/>
<dbReference type="NCBIfam" id="TIGR00398">
    <property type="entry name" value="metG"/>
    <property type="match status" value="1"/>
</dbReference>
<dbReference type="CDD" id="cd00814">
    <property type="entry name" value="MetRS_core"/>
    <property type="match status" value="1"/>
</dbReference>
<evidence type="ECO:0000256" key="8">
    <source>
        <dbReference type="ARBA" id="ARBA00047364"/>
    </source>
</evidence>
<keyword evidence="6 10" id="KW-0648">Protein biosynthesis</keyword>
<evidence type="ECO:0000256" key="4">
    <source>
        <dbReference type="ARBA" id="ARBA00022741"/>
    </source>
</evidence>
<dbReference type="InterPro" id="IPR015413">
    <property type="entry name" value="Methionyl/Leucyl_tRNA_Synth"/>
</dbReference>
<dbReference type="EMBL" id="KN846954">
    <property type="protein sequence ID" value="KIV78489.1"/>
    <property type="molecule type" value="Genomic_DNA"/>
</dbReference>
<feature type="domain" description="Methionyl-tRNA synthetase anticodon-binding" evidence="12">
    <location>
        <begin position="466"/>
        <end position="565"/>
    </location>
</feature>
<evidence type="ECO:0000256" key="2">
    <source>
        <dbReference type="ARBA" id="ARBA00012838"/>
    </source>
</evidence>
<dbReference type="Pfam" id="PF09334">
    <property type="entry name" value="tRNA-synt_1g"/>
    <property type="match status" value="1"/>
</dbReference>
<evidence type="ECO:0000259" key="12">
    <source>
        <dbReference type="Pfam" id="PF19303"/>
    </source>
</evidence>
<dbReference type="GO" id="GO:0005524">
    <property type="term" value="F:ATP binding"/>
    <property type="evidence" value="ECO:0007669"/>
    <property type="project" value="UniProtKB-KW"/>
</dbReference>
<dbReference type="Gene3D" id="2.170.220.10">
    <property type="match status" value="1"/>
</dbReference>
<evidence type="ECO:0000256" key="1">
    <source>
        <dbReference type="ARBA" id="ARBA00005594"/>
    </source>
</evidence>
<dbReference type="Gene3D" id="1.10.730.10">
    <property type="entry name" value="Isoleucyl-tRNA Synthetase, Domain 1"/>
    <property type="match status" value="1"/>
</dbReference>
<dbReference type="GO" id="GO:0004825">
    <property type="term" value="F:methionine-tRNA ligase activity"/>
    <property type="evidence" value="ECO:0007669"/>
    <property type="project" value="UniProtKB-EC"/>
</dbReference>
<dbReference type="STRING" id="1016849.A0A0D1YCC7"/>
<dbReference type="HOGENOM" id="CLU_009710_9_0_1"/>
<evidence type="ECO:0000256" key="7">
    <source>
        <dbReference type="ARBA" id="ARBA00023146"/>
    </source>
</evidence>
<dbReference type="PRINTS" id="PR01041">
    <property type="entry name" value="TRNASYNTHMET"/>
</dbReference>